<organism evidence="2 3">
    <name type="scientific">Actinokineospora globicatena</name>
    <dbReference type="NCBI Taxonomy" id="103729"/>
    <lineage>
        <taxon>Bacteria</taxon>
        <taxon>Bacillati</taxon>
        <taxon>Actinomycetota</taxon>
        <taxon>Actinomycetes</taxon>
        <taxon>Pseudonocardiales</taxon>
        <taxon>Pseudonocardiaceae</taxon>
        <taxon>Actinokineospora</taxon>
    </lineage>
</organism>
<name>A0A9W6QHJ4_9PSEU</name>
<dbReference type="PANTHER" id="PTHR33490">
    <property type="entry name" value="BLR5614 PROTEIN-RELATED"/>
    <property type="match status" value="1"/>
</dbReference>
<dbReference type="Gene3D" id="3.10.620.30">
    <property type="match status" value="1"/>
</dbReference>
<dbReference type="InterPro" id="IPR038765">
    <property type="entry name" value="Papain-like_cys_pep_sf"/>
</dbReference>
<dbReference type="SUPFAM" id="SSF54001">
    <property type="entry name" value="Cysteine proteinases"/>
    <property type="match status" value="1"/>
</dbReference>
<sequence>MTTASALLAATDLLDHESDEVRRFVAAAVPDPGVSDREKAVALFYAVRDGVFYEVYGADMSHEGLRASSIATAKTGFCLHKSILYAAATRAVGIPSRVLAGEVRNHLASDKLKDLVGGEVFLHWLNEVWLDGRWLKTTPVFNRMLCKLYGIAPLEFDGTADAVYHPYDEQGRRHMEFVGAVASFNDVEHAAVIDLMRGRHPNMFASATAVRSGGSLVDEAPTRG</sequence>
<dbReference type="RefSeq" id="WP_285609742.1">
    <property type="nucleotide sequence ID" value="NZ_BSSD01000002.1"/>
</dbReference>
<dbReference type="AlphaFoldDB" id="A0A9W6QHJ4"/>
<evidence type="ECO:0000259" key="1">
    <source>
        <dbReference type="Pfam" id="PF01841"/>
    </source>
</evidence>
<dbReference type="PANTHER" id="PTHR33490:SF3">
    <property type="entry name" value="CONSERVED INTEGRAL MEMBRANE PROTEIN"/>
    <property type="match status" value="1"/>
</dbReference>
<protein>
    <recommendedName>
        <fullName evidence="1">Transglutaminase-like domain-containing protein</fullName>
    </recommendedName>
</protein>
<proteinExistence type="predicted"/>
<dbReference type="EMBL" id="BSSD01000002">
    <property type="protein sequence ID" value="GLW91186.1"/>
    <property type="molecule type" value="Genomic_DNA"/>
</dbReference>
<comment type="caution">
    <text evidence="2">The sequence shown here is derived from an EMBL/GenBank/DDBJ whole genome shotgun (WGS) entry which is preliminary data.</text>
</comment>
<dbReference type="Pfam" id="PF01841">
    <property type="entry name" value="Transglut_core"/>
    <property type="match status" value="1"/>
</dbReference>
<reference evidence="2" key="1">
    <citation type="submission" date="2023-02" db="EMBL/GenBank/DDBJ databases">
        <title>Actinokineospora globicatena NBRC 15670.</title>
        <authorList>
            <person name="Ichikawa N."/>
            <person name="Sato H."/>
            <person name="Tonouchi N."/>
        </authorList>
    </citation>
    <scope>NUCLEOTIDE SEQUENCE</scope>
    <source>
        <strain evidence="2">NBRC 15670</strain>
    </source>
</reference>
<evidence type="ECO:0000313" key="2">
    <source>
        <dbReference type="EMBL" id="GLW91186.1"/>
    </source>
</evidence>
<accession>A0A9W6QHJ4</accession>
<gene>
    <name evidence="2" type="ORF">Aglo03_20020</name>
</gene>
<dbReference type="InterPro" id="IPR002931">
    <property type="entry name" value="Transglutaminase-like"/>
</dbReference>
<feature type="domain" description="Transglutaminase-like" evidence="1">
    <location>
        <begin position="35"/>
        <end position="138"/>
    </location>
</feature>
<dbReference type="Proteomes" id="UP001165042">
    <property type="component" value="Unassembled WGS sequence"/>
</dbReference>
<keyword evidence="3" id="KW-1185">Reference proteome</keyword>
<evidence type="ECO:0000313" key="3">
    <source>
        <dbReference type="Proteomes" id="UP001165042"/>
    </source>
</evidence>